<feature type="active site" description="Proton donor" evidence="5">
    <location>
        <position position="236"/>
    </location>
</feature>
<dbReference type="EC" id="3.2.1.99" evidence="8"/>
<gene>
    <name evidence="8" type="ORF">HNQ61_001280</name>
</gene>
<feature type="site" description="Important for catalytic activity, responsible for pKa modulation of the active site Glu and correct orientation of both the proton donor and substrate" evidence="6">
    <location>
        <position position="175"/>
    </location>
</feature>
<dbReference type="PANTHER" id="PTHR43301">
    <property type="entry name" value="ARABINAN ENDO-1,5-ALPHA-L-ARABINOSIDASE"/>
    <property type="match status" value="1"/>
</dbReference>
<dbReference type="GO" id="GO:0005975">
    <property type="term" value="P:carbohydrate metabolic process"/>
    <property type="evidence" value="ECO:0007669"/>
    <property type="project" value="InterPro"/>
</dbReference>
<evidence type="ECO:0000313" key="8">
    <source>
        <dbReference type="EMBL" id="MBB6069663.1"/>
    </source>
</evidence>
<dbReference type="CDD" id="cd08999">
    <property type="entry name" value="GH43_ABN-like"/>
    <property type="match status" value="1"/>
</dbReference>
<dbReference type="AlphaFoldDB" id="A0A841GVZ6"/>
<reference evidence="8 9" key="1">
    <citation type="submission" date="2020-08" db="EMBL/GenBank/DDBJ databases">
        <title>Genomic Encyclopedia of Type Strains, Phase IV (KMG-IV): sequencing the most valuable type-strain genomes for metagenomic binning, comparative biology and taxonomic classification.</title>
        <authorList>
            <person name="Goeker M."/>
        </authorList>
    </citation>
    <scope>NUCLEOTIDE SEQUENCE [LARGE SCALE GENOMIC DNA]</scope>
    <source>
        <strain evidence="8 9">DSM 29007</strain>
    </source>
</reference>
<keyword evidence="4 7" id="KW-0326">Glycosidase</keyword>
<dbReference type="Pfam" id="PF04616">
    <property type="entry name" value="Glyco_hydro_43"/>
    <property type="match status" value="1"/>
</dbReference>
<dbReference type="InterPro" id="IPR050727">
    <property type="entry name" value="GH43_arabinanases"/>
</dbReference>
<comment type="pathway">
    <text evidence="1">Glycan metabolism; L-arabinan degradation.</text>
</comment>
<evidence type="ECO:0000256" key="5">
    <source>
        <dbReference type="PIRSR" id="PIRSR606710-1"/>
    </source>
</evidence>
<comment type="caution">
    <text evidence="8">The sequence shown here is derived from an EMBL/GenBank/DDBJ whole genome shotgun (WGS) entry which is preliminary data.</text>
</comment>
<organism evidence="8 9">
    <name type="scientific">Longimicrobium terrae</name>
    <dbReference type="NCBI Taxonomy" id="1639882"/>
    <lineage>
        <taxon>Bacteria</taxon>
        <taxon>Pseudomonadati</taxon>
        <taxon>Gemmatimonadota</taxon>
        <taxon>Longimicrobiia</taxon>
        <taxon>Longimicrobiales</taxon>
        <taxon>Longimicrobiaceae</taxon>
        <taxon>Longimicrobium</taxon>
    </lineage>
</organism>
<dbReference type="PANTHER" id="PTHR43301:SF3">
    <property type="entry name" value="ARABINAN ENDO-1,5-ALPHA-L-ARABINOSIDASE A-RELATED"/>
    <property type="match status" value="1"/>
</dbReference>
<evidence type="ECO:0000313" key="9">
    <source>
        <dbReference type="Proteomes" id="UP000582837"/>
    </source>
</evidence>
<keyword evidence="3 7" id="KW-0378">Hydrolase</keyword>
<dbReference type="GO" id="GO:0046558">
    <property type="term" value="F:arabinan endo-1,5-alpha-L-arabinosidase activity"/>
    <property type="evidence" value="ECO:0007669"/>
    <property type="project" value="UniProtKB-EC"/>
</dbReference>
<dbReference type="Proteomes" id="UP000582837">
    <property type="component" value="Unassembled WGS sequence"/>
</dbReference>
<sequence length="371" mass="39401">MSMNFLNARRGAGALLTLALVACGDDGGGGNTTIPIVTPVEPKANEYMNPVLDSDFPDPAVMRASDGFFYAYATQTTGIRVQVSRSKDLASWSSVSEAMPTKPSWASESQNFWAPDVIERDGKYVMYFSAQVDASKRARPDDGFCIGMAMATAAGGPFVDSGAPVVCGPNFTVIDPMAFDDPQTGKRLLFWGSAGSPLLVRELSADRRTFAAGSSATPVVSVRNGGPSGYDQGLIEGPWVTFENGFYYMYFSGNSCCGTGARYAVLVARATSATGPYTVLTDGSGVAQPVLQAGGKWLAPGHNGVIKDAAGAEWMLYHAIDSSRPNLIPGNTDISRRPLLLDRIRYVNNWPVVGNATLPTTTPQLRPTALP</sequence>
<protein>
    <submittedName>
        <fullName evidence="8">Arabinan endo-1,5-alpha-L-arabinosidase</fullName>
        <ecNumber evidence="8">3.2.1.99</ecNumber>
    </submittedName>
</protein>
<dbReference type="Gene3D" id="2.115.10.20">
    <property type="entry name" value="Glycosyl hydrolase domain, family 43"/>
    <property type="match status" value="1"/>
</dbReference>
<dbReference type="InterPro" id="IPR023296">
    <property type="entry name" value="Glyco_hydro_beta-prop_sf"/>
</dbReference>
<name>A0A841GVZ6_9BACT</name>
<evidence type="ECO:0000256" key="7">
    <source>
        <dbReference type="RuleBase" id="RU361187"/>
    </source>
</evidence>
<evidence type="ECO:0000256" key="4">
    <source>
        <dbReference type="ARBA" id="ARBA00023295"/>
    </source>
</evidence>
<accession>A0A841GVZ6</accession>
<keyword evidence="9" id="KW-1185">Reference proteome</keyword>
<evidence type="ECO:0000256" key="2">
    <source>
        <dbReference type="ARBA" id="ARBA00009865"/>
    </source>
</evidence>
<proteinExistence type="inferred from homology"/>
<comment type="similarity">
    <text evidence="2 7">Belongs to the glycosyl hydrolase 43 family.</text>
</comment>
<evidence type="ECO:0000256" key="3">
    <source>
        <dbReference type="ARBA" id="ARBA00022801"/>
    </source>
</evidence>
<evidence type="ECO:0000256" key="6">
    <source>
        <dbReference type="PIRSR" id="PIRSR606710-2"/>
    </source>
</evidence>
<dbReference type="EMBL" id="JACHIA010000003">
    <property type="protein sequence ID" value="MBB6069663.1"/>
    <property type="molecule type" value="Genomic_DNA"/>
</dbReference>
<feature type="active site" description="Proton acceptor" evidence="5">
    <location>
        <position position="58"/>
    </location>
</feature>
<dbReference type="SUPFAM" id="SSF75005">
    <property type="entry name" value="Arabinanase/levansucrase/invertase"/>
    <property type="match status" value="1"/>
</dbReference>
<dbReference type="InterPro" id="IPR006710">
    <property type="entry name" value="Glyco_hydro_43"/>
</dbReference>
<evidence type="ECO:0000256" key="1">
    <source>
        <dbReference type="ARBA" id="ARBA00004834"/>
    </source>
</evidence>